<dbReference type="InterPro" id="IPR002974">
    <property type="entry name" value="Cyt_P450_E_CYP52_ascomycetes"/>
</dbReference>
<dbReference type="GO" id="GO:0020037">
    <property type="term" value="F:heme binding"/>
    <property type="evidence" value="ECO:0007669"/>
    <property type="project" value="InterPro"/>
</dbReference>
<evidence type="ECO:0000256" key="8">
    <source>
        <dbReference type="PIRSR" id="PIRSR602402-1"/>
    </source>
</evidence>
<evidence type="ECO:0000256" key="1">
    <source>
        <dbReference type="ARBA" id="ARBA00001971"/>
    </source>
</evidence>
<dbReference type="AlphaFoldDB" id="A0AB74BTR4"/>
<dbReference type="InterPro" id="IPR036396">
    <property type="entry name" value="Cyt_P450_sf"/>
</dbReference>
<comment type="similarity">
    <text evidence="2">Belongs to the cytochrome P450 family.</text>
</comment>
<dbReference type="Gene3D" id="3.40.50.1820">
    <property type="entry name" value="alpha/beta hydrolase"/>
    <property type="match status" value="2"/>
</dbReference>
<dbReference type="PRINTS" id="PR00464">
    <property type="entry name" value="EP450II"/>
</dbReference>
<proteinExistence type="inferred from homology"/>
<reference evidence="10 11" key="1">
    <citation type="submission" date="2018-07" db="EMBL/GenBank/DDBJ databases">
        <title>Identification of spontaneous genetic mutation associated with occurrence of a yellow conidial color mutant of Aspergillus flavus.</title>
        <authorList>
            <person name="Chang P.-K."/>
            <person name="Mack B.M."/>
            <person name="Scharfenstein L."/>
            <person name="Gilbert M.K."/>
        </authorList>
    </citation>
    <scope>NUCLEOTIDE SEQUENCE [LARGE SCALE GENOMIC DNA]</scope>
    <source>
        <strain evidence="10 11">CA14</strain>
    </source>
</reference>
<dbReference type="PANTHER" id="PTHR24287:SF18">
    <property type="entry name" value="CYTOCHROME P450 MONOOXYGENASE APDE-RELATED"/>
    <property type="match status" value="1"/>
</dbReference>
<keyword evidence="5" id="KW-0560">Oxidoreductase</keyword>
<comment type="cofactor">
    <cofactor evidence="1 8">
        <name>heme</name>
        <dbReference type="ChEBI" id="CHEBI:30413"/>
    </cofactor>
</comment>
<dbReference type="InterPro" id="IPR001128">
    <property type="entry name" value="Cyt_P450"/>
</dbReference>
<evidence type="ECO:0000256" key="4">
    <source>
        <dbReference type="ARBA" id="ARBA00022723"/>
    </source>
</evidence>
<dbReference type="FunFam" id="3.40.50.1820:FF:000636">
    <property type="entry name" value="Serine peptidase, family S28, putative"/>
    <property type="match status" value="1"/>
</dbReference>
<gene>
    <name evidence="10" type="ORF">CA14_012080</name>
</gene>
<dbReference type="PROSITE" id="PS00086">
    <property type="entry name" value="CYTOCHROME_P450"/>
    <property type="match status" value="1"/>
</dbReference>
<name>A0AB74BTR4_ASPFL</name>
<dbReference type="InterPro" id="IPR047146">
    <property type="entry name" value="Cyt_P450_E_CYP52_fungi"/>
</dbReference>
<dbReference type="Gene3D" id="1.10.630.10">
    <property type="entry name" value="Cytochrome P450"/>
    <property type="match status" value="1"/>
</dbReference>
<evidence type="ECO:0000256" key="3">
    <source>
        <dbReference type="ARBA" id="ARBA00022617"/>
    </source>
</evidence>
<evidence type="ECO:0000313" key="11">
    <source>
        <dbReference type="Proteomes" id="UP000275480"/>
    </source>
</evidence>
<dbReference type="GO" id="GO:0016712">
    <property type="term" value="F:oxidoreductase activity, acting on paired donors, with incorporation or reduction of molecular oxygen, reduced flavin or flavoprotein as one donor, and incorporation of one atom of oxygen"/>
    <property type="evidence" value="ECO:0007669"/>
    <property type="project" value="InterPro"/>
</dbReference>
<dbReference type="SUPFAM" id="SSF53474">
    <property type="entry name" value="alpha/beta-Hydrolases"/>
    <property type="match status" value="1"/>
</dbReference>
<dbReference type="GO" id="GO:0006508">
    <property type="term" value="P:proteolysis"/>
    <property type="evidence" value="ECO:0007669"/>
    <property type="project" value="InterPro"/>
</dbReference>
<keyword evidence="9" id="KW-0732">Signal</keyword>
<dbReference type="EMBL" id="QQZZ01000179">
    <property type="protein sequence ID" value="RMZ37210.1"/>
    <property type="molecule type" value="Genomic_DNA"/>
</dbReference>
<dbReference type="CDD" id="cd11063">
    <property type="entry name" value="CYP52"/>
    <property type="match status" value="1"/>
</dbReference>
<keyword evidence="3 8" id="KW-0349">Heme</keyword>
<organism evidence="10 11">
    <name type="scientific">Aspergillus flavus</name>
    <dbReference type="NCBI Taxonomy" id="5059"/>
    <lineage>
        <taxon>Eukaryota</taxon>
        <taxon>Fungi</taxon>
        <taxon>Dikarya</taxon>
        <taxon>Ascomycota</taxon>
        <taxon>Pezizomycotina</taxon>
        <taxon>Eurotiomycetes</taxon>
        <taxon>Eurotiomycetidae</taxon>
        <taxon>Eurotiales</taxon>
        <taxon>Aspergillaceae</taxon>
        <taxon>Aspergillus</taxon>
        <taxon>Aspergillus subgen. Circumdati</taxon>
    </lineage>
</organism>
<dbReference type="Pfam" id="PF00067">
    <property type="entry name" value="p450"/>
    <property type="match status" value="1"/>
</dbReference>
<dbReference type="GO" id="GO:0005506">
    <property type="term" value="F:iron ion binding"/>
    <property type="evidence" value="ECO:0007669"/>
    <property type="project" value="InterPro"/>
</dbReference>
<evidence type="ECO:0000256" key="6">
    <source>
        <dbReference type="ARBA" id="ARBA00023004"/>
    </source>
</evidence>
<dbReference type="Pfam" id="PF05577">
    <property type="entry name" value="Peptidase_S28"/>
    <property type="match status" value="1"/>
</dbReference>
<evidence type="ECO:0000313" key="10">
    <source>
        <dbReference type="EMBL" id="RMZ37210.1"/>
    </source>
</evidence>
<evidence type="ECO:0000256" key="5">
    <source>
        <dbReference type="ARBA" id="ARBA00023002"/>
    </source>
</evidence>
<dbReference type="PANTHER" id="PTHR24287">
    <property type="entry name" value="P450, PUTATIVE (EUROFUNG)-RELATED"/>
    <property type="match status" value="1"/>
</dbReference>
<dbReference type="GO" id="GO:0070008">
    <property type="term" value="F:serine-type exopeptidase activity"/>
    <property type="evidence" value="ECO:0007669"/>
    <property type="project" value="InterPro"/>
</dbReference>
<dbReference type="InterPro" id="IPR008758">
    <property type="entry name" value="Peptidase_S28"/>
</dbReference>
<keyword evidence="4 8" id="KW-0479">Metal-binding</keyword>
<dbReference type="InterPro" id="IPR029058">
    <property type="entry name" value="AB_hydrolase_fold"/>
</dbReference>
<dbReference type="PRINTS" id="PR01239">
    <property type="entry name" value="EP450IICYP52"/>
</dbReference>
<sequence>MRFDLFLILSSLAILAGPAVGLGLFRGSRYMRELQLAAELNLDPRSLSKKNTVHSVLAKANTQIEKVTTEYITIPIDHNDTSVGTYQNRFWVNDDYYEAGRPIIMYDAGETNAESIAKNHLTSSLSFFRKILEDTHAMGIIWEHRYYGNSTPFPISRDTPPEHFKYLTTKQALEDIPYFARNFSRPKFAEHDLTPSSTPWVLVGGSYAGIRAAFARNKYPDVIFAAYSSSAPVQAQLNMSIYYDQVYRGLVGHGFENCAKDIHAALGYIDQQLSNNHTAAAIKKLFFGPGADQNSNEGFTAALATIYSYFQNYGLDGPEGTLRELCEHLEVDPTTKEAAGPDGFAPVRGSKHVAERWAAWPAFTPLVNNFMETNCRGLSDPAKPSCKLDMTYYDPDSISWSWQYCTEWGFYQSSNFGPHSLLSRYQTLEYQQEVCNNQFALAVANGVLPSYPQTEALNKEYGGWNIRPSNTFFTGGEFDPWRTLSMLTTEDIAPEVAPDGITFSTKIPNCGETSEDKVFGYLLKDSEHCYDFQGLSTEGKAARDLFKEALTKWLPCFKPSSSKASMVNVTQAEITKGAEMLAMAQQIMCLDYASLSIASCSVFGRDELSCTYYSIFQVVHTHVLSVNQCISTVLSPARRYIYCPTSENCNSVGIMLAQIAPLFGALCITFLVLQYLQRLYQQRKRAQSLGCQPAAQGPSGIFGIRSFVRLLNEVRHKRWVEYIAGQYGRYGNTYTQKALGKWMVSTIEPENIKALLATQFNDFGLGTRHREFYPLLGDGIFTLDGPGWSHARGLLRPQFTRDQVADLELMDGHISRMIDLIPQDGSSFDIQRLFFLLTIDSATHFLFGESVGALESSNSASLLGRSSVGSAQGFAEAFGTAQDYLTTRSRAMHFYWMVNPKEFREANQRVHEVVDHYVQLAIQSKNNPDKKSDRYIFAEALAADNDDPKVLRDNMLNILVAGRDTTASLLSSAFFYLSRNQDVWKKLRQTIIDEFGDSQNPKGEITQAKLKDIPYLRYVLNEVLRLLPPVPLNFRVAAKDTSLPVGGGPDGRSPVFIPKGQVVAYSVYAMHRRTDLYGPDSHSFRPERWEENGRRGWDYLPFNGGPRICLGQQYALTEASYTLVKLVQRFDTLECADPELKQPAILSTLTMSHDRG</sequence>
<evidence type="ECO:0000256" key="9">
    <source>
        <dbReference type="SAM" id="SignalP"/>
    </source>
</evidence>
<dbReference type="SUPFAM" id="SSF48264">
    <property type="entry name" value="Cytochrome P450"/>
    <property type="match status" value="1"/>
</dbReference>
<dbReference type="InterPro" id="IPR017972">
    <property type="entry name" value="Cyt_P450_CS"/>
</dbReference>
<feature type="signal peptide" evidence="9">
    <location>
        <begin position="1"/>
        <end position="21"/>
    </location>
</feature>
<dbReference type="PRINTS" id="PR00385">
    <property type="entry name" value="P450"/>
</dbReference>
<dbReference type="InterPro" id="IPR002402">
    <property type="entry name" value="Cyt_P450_E_grp-II"/>
</dbReference>
<evidence type="ECO:0000256" key="7">
    <source>
        <dbReference type="ARBA" id="ARBA00023033"/>
    </source>
</evidence>
<feature type="chain" id="PRO_5044501870" evidence="9">
    <location>
        <begin position="22"/>
        <end position="1156"/>
    </location>
</feature>
<feature type="binding site" description="axial binding residue" evidence="8">
    <location>
        <position position="1109"/>
    </location>
    <ligand>
        <name>heme</name>
        <dbReference type="ChEBI" id="CHEBI:30413"/>
    </ligand>
    <ligandPart>
        <name>Fe</name>
        <dbReference type="ChEBI" id="CHEBI:18248"/>
    </ligandPart>
</feature>
<comment type="caution">
    <text evidence="10">The sequence shown here is derived from an EMBL/GenBank/DDBJ whole genome shotgun (WGS) entry which is preliminary data.</text>
</comment>
<keyword evidence="6 8" id="KW-0408">Iron</keyword>
<accession>A0AB74BTR4</accession>
<protein>
    <submittedName>
        <fullName evidence="10">Serine peptidase</fullName>
    </submittedName>
</protein>
<evidence type="ECO:0000256" key="2">
    <source>
        <dbReference type="ARBA" id="ARBA00010617"/>
    </source>
</evidence>
<keyword evidence="7" id="KW-0503">Monooxygenase</keyword>
<dbReference type="Proteomes" id="UP000275480">
    <property type="component" value="Unassembled WGS sequence"/>
</dbReference>